<keyword evidence="1" id="KW-0812">Transmembrane</keyword>
<dbReference type="Proteomes" id="UP000826656">
    <property type="component" value="Unassembled WGS sequence"/>
</dbReference>
<reference evidence="2 3" key="1">
    <citation type="journal article" date="2021" name="bioRxiv">
        <title>Chromosome-scale and haplotype-resolved genome assembly of a tetraploid potato cultivar.</title>
        <authorList>
            <person name="Sun H."/>
            <person name="Jiao W.-B."/>
            <person name="Krause K."/>
            <person name="Campoy J.A."/>
            <person name="Goel M."/>
            <person name="Folz-Donahue K."/>
            <person name="Kukat C."/>
            <person name="Huettel B."/>
            <person name="Schneeberger K."/>
        </authorList>
    </citation>
    <scope>NUCLEOTIDE SEQUENCE [LARGE SCALE GENOMIC DNA]</scope>
    <source>
        <strain evidence="2">SolTubOtavaFocal</strain>
        <tissue evidence="2">Leaves</tissue>
    </source>
</reference>
<protein>
    <recommendedName>
        <fullName evidence="4">Reverse transcriptase Ty1/copia-type domain-containing protein</fullName>
    </recommendedName>
</protein>
<keyword evidence="1" id="KW-0472">Membrane</keyword>
<accession>A0ABQ7W617</accession>
<keyword evidence="1" id="KW-1133">Transmembrane helix</keyword>
<evidence type="ECO:0000313" key="2">
    <source>
        <dbReference type="EMBL" id="KAH0776197.1"/>
    </source>
</evidence>
<gene>
    <name evidence="2" type="ORF">KY290_007608</name>
</gene>
<organism evidence="2 3">
    <name type="scientific">Solanum tuberosum</name>
    <name type="common">Potato</name>
    <dbReference type="NCBI Taxonomy" id="4113"/>
    <lineage>
        <taxon>Eukaryota</taxon>
        <taxon>Viridiplantae</taxon>
        <taxon>Streptophyta</taxon>
        <taxon>Embryophyta</taxon>
        <taxon>Tracheophyta</taxon>
        <taxon>Spermatophyta</taxon>
        <taxon>Magnoliopsida</taxon>
        <taxon>eudicotyledons</taxon>
        <taxon>Gunneridae</taxon>
        <taxon>Pentapetalae</taxon>
        <taxon>asterids</taxon>
        <taxon>lamiids</taxon>
        <taxon>Solanales</taxon>
        <taxon>Solanaceae</taxon>
        <taxon>Solanoideae</taxon>
        <taxon>Solaneae</taxon>
        <taxon>Solanum</taxon>
    </lineage>
</organism>
<feature type="transmembrane region" description="Helical" evidence="1">
    <location>
        <begin position="20"/>
        <end position="41"/>
    </location>
</feature>
<comment type="caution">
    <text evidence="2">The sequence shown here is derived from an EMBL/GenBank/DDBJ whole genome shotgun (WGS) entry which is preliminary data.</text>
</comment>
<name>A0ABQ7W617_SOLTU</name>
<evidence type="ECO:0000313" key="3">
    <source>
        <dbReference type="Proteomes" id="UP000826656"/>
    </source>
</evidence>
<proteinExistence type="predicted"/>
<evidence type="ECO:0000256" key="1">
    <source>
        <dbReference type="SAM" id="Phobius"/>
    </source>
</evidence>
<sequence>MKLATSHHIEYRLTGIQVYLIVYVDDLIVSASASFISKLYFYPTERFRHLSYCIDAIGRSGFLPAAQAGSDRALARTAVIESGTERLHFNSINDVYFVSAKAKYITERKGDRGA</sequence>
<dbReference type="EMBL" id="JAIVGD010000003">
    <property type="protein sequence ID" value="KAH0776197.1"/>
    <property type="molecule type" value="Genomic_DNA"/>
</dbReference>
<keyword evidence="3" id="KW-1185">Reference proteome</keyword>
<evidence type="ECO:0008006" key="4">
    <source>
        <dbReference type="Google" id="ProtNLM"/>
    </source>
</evidence>